<feature type="region of interest" description="Disordered" evidence="1">
    <location>
        <begin position="135"/>
        <end position="168"/>
    </location>
</feature>
<dbReference type="OrthoDB" id="3872040at2"/>
<evidence type="ECO:0000313" key="3">
    <source>
        <dbReference type="Proteomes" id="UP000294927"/>
    </source>
</evidence>
<dbReference type="RefSeq" id="WP_133907822.1">
    <property type="nucleotide sequence ID" value="NZ_SOCP01000020.1"/>
</dbReference>
<dbReference type="EMBL" id="SOCP01000020">
    <property type="protein sequence ID" value="TDV41470.1"/>
    <property type="molecule type" value="Genomic_DNA"/>
</dbReference>
<organism evidence="2 3">
    <name type="scientific">Actinophytocola oryzae</name>
    <dbReference type="NCBI Taxonomy" id="502181"/>
    <lineage>
        <taxon>Bacteria</taxon>
        <taxon>Bacillati</taxon>
        <taxon>Actinomycetota</taxon>
        <taxon>Actinomycetes</taxon>
        <taxon>Pseudonocardiales</taxon>
        <taxon>Pseudonocardiaceae</taxon>
    </lineage>
</organism>
<comment type="caution">
    <text evidence="2">The sequence shown here is derived from an EMBL/GenBank/DDBJ whole genome shotgun (WGS) entry which is preliminary data.</text>
</comment>
<evidence type="ECO:0000313" key="2">
    <source>
        <dbReference type="EMBL" id="TDV41470.1"/>
    </source>
</evidence>
<gene>
    <name evidence="2" type="ORF">CLV71_120160</name>
</gene>
<dbReference type="Pfam" id="PF19681">
    <property type="entry name" value="DUF6183"/>
    <property type="match status" value="1"/>
</dbReference>
<reference evidence="2 3" key="1">
    <citation type="submission" date="2019-03" db="EMBL/GenBank/DDBJ databases">
        <title>Genomic Encyclopedia of Archaeal and Bacterial Type Strains, Phase II (KMG-II): from individual species to whole genera.</title>
        <authorList>
            <person name="Goeker M."/>
        </authorList>
    </citation>
    <scope>NUCLEOTIDE SEQUENCE [LARGE SCALE GENOMIC DNA]</scope>
    <source>
        <strain evidence="2 3">DSM 45499</strain>
    </source>
</reference>
<name>A0A4R7UY73_9PSEU</name>
<keyword evidence="3" id="KW-1185">Reference proteome</keyword>
<evidence type="ECO:0000256" key="1">
    <source>
        <dbReference type="SAM" id="MobiDB-lite"/>
    </source>
</evidence>
<sequence length="313" mass="32712">MSDLERLGHAIATLPDGQSWAHRSVRDHVLRLLALRPSQDRAEAAARIAADLPAASVRRTAAWLAAAQSEQVLVSLLAGDLPTELGACLLHEMIVRRKPVTRMADAWAARLTGHALAGLPLHPLPGETRLPLADFGHGTESAGLPHGPRKGDPLTHAGTVPESSREAAPADLTSAVTTWLTQSNGRAEAAVCRLGAPLSPDEVGVRTMESLGLDCLAGDGLALRRAGLDDVVAVLFGAAANGGAYDRGLDGAYGRAAAWRSVDALAGGSHVGAAWWTFDAANDWFRRVAWDLGVVCLRPGGHTMAVLAATDTD</sequence>
<proteinExistence type="predicted"/>
<protein>
    <submittedName>
        <fullName evidence="2">Uncharacterized protein</fullName>
    </submittedName>
</protein>
<dbReference type="InterPro" id="IPR045756">
    <property type="entry name" value="DUF6183"/>
</dbReference>
<accession>A0A4R7UY73</accession>
<dbReference type="AlphaFoldDB" id="A0A4R7UY73"/>
<dbReference type="Proteomes" id="UP000294927">
    <property type="component" value="Unassembled WGS sequence"/>
</dbReference>